<dbReference type="Proteomes" id="UP001597139">
    <property type="component" value="Unassembled WGS sequence"/>
</dbReference>
<gene>
    <name evidence="2" type="ORF">ACFSAU_00395</name>
</gene>
<proteinExistence type="predicted"/>
<protein>
    <submittedName>
        <fullName evidence="2">Uncharacterized protein</fullName>
    </submittedName>
</protein>
<comment type="caution">
    <text evidence="2">The sequence shown here is derived from an EMBL/GenBank/DDBJ whole genome shotgun (WGS) entry which is preliminary data.</text>
</comment>
<sequence>MYDDVLLPAASDGSTLNPTARGDATRRARERAAEVGVAARGPEGLERALAGSAGETGGGVPAAPVTTVPR</sequence>
<feature type="region of interest" description="Disordered" evidence="1">
    <location>
        <begin position="1"/>
        <end position="28"/>
    </location>
</feature>
<evidence type="ECO:0000256" key="1">
    <source>
        <dbReference type="SAM" id="MobiDB-lite"/>
    </source>
</evidence>
<dbReference type="AlphaFoldDB" id="A0ABD6BLT1"/>
<evidence type="ECO:0000313" key="3">
    <source>
        <dbReference type="Proteomes" id="UP001597139"/>
    </source>
</evidence>
<reference evidence="2 3" key="1">
    <citation type="journal article" date="2019" name="Int. J. Syst. Evol. Microbiol.">
        <title>The Global Catalogue of Microorganisms (GCM) 10K type strain sequencing project: providing services to taxonomists for standard genome sequencing and annotation.</title>
        <authorList>
            <consortium name="The Broad Institute Genomics Platform"/>
            <consortium name="The Broad Institute Genome Sequencing Center for Infectious Disease"/>
            <person name="Wu L."/>
            <person name="Ma J."/>
        </authorList>
    </citation>
    <scope>NUCLEOTIDE SEQUENCE [LARGE SCALE GENOMIC DNA]</scope>
    <source>
        <strain evidence="2 3">CGMCC 1.12859</strain>
    </source>
</reference>
<organism evidence="2 3">
    <name type="scientific">Halolamina litorea</name>
    <dbReference type="NCBI Taxonomy" id="1515593"/>
    <lineage>
        <taxon>Archaea</taxon>
        <taxon>Methanobacteriati</taxon>
        <taxon>Methanobacteriota</taxon>
        <taxon>Stenosarchaea group</taxon>
        <taxon>Halobacteria</taxon>
        <taxon>Halobacteriales</taxon>
        <taxon>Haloferacaceae</taxon>
    </lineage>
</organism>
<accession>A0ABD6BLT1</accession>
<keyword evidence="3" id="KW-1185">Reference proteome</keyword>
<name>A0ABD6BLT1_9EURY</name>
<evidence type="ECO:0000313" key="2">
    <source>
        <dbReference type="EMBL" id="MFD1565941.1"/>
    </source>
</evidence>
<feature type="region of interest" description="Disordered" evidence="1">
    <location>
        <begin position="43"/>
        <end position="70"/>
    </location>
</feature>
<dbReference type="RefSeq" id="WP_267645182.1">
    <property type="nucleotide sequence ID" value="NZ_JANHGR010000001.1"/>
</dbReference>
<dbReference type="EMBL" id="JBHUCZ010000001">
    <property type="protein sequence ID" value="MFD1565941.1"/>
    <property type="molecule type" value="Genomic_DNA"/>
</dbReference>